<dbReference type="CDD" id="cd17536">
    <property type="entry name" value="REC_YesN-like"/>
    <property type="match status" value="1"/>
</dbReference>
<dbReference type="PROSITE" id="PS50109">
    <property type="entry name" value="HIS_KIN"/>
    <property type="match status" value="1"/>
</dbReference>
<feature type="domain" description="PAS" evidence="14">
    <location>
        <begin position="527"/>
        <end position="596"/>
    </location>
</feature>
<dbReference type="SMART" id="SM00387">
    <property type="entry name" value="HATPase_c"/>
    <property type="match status" value="1"/>
</dbReference>
<feature type="region of interest" description="Disordered" evidence="11">
    <location>
        <begin position="910"/>
        <end position="955"/>
    </location>
</feature>
<dbReference type="InterPro" id="IPR013655">
    <property type="entry name" value="PAS_fold_3"/>
</dbReference>
<reference evidence="16 17" key="1">
    <citation type="journal article" date="2011" name="Stand. Genomic Sci.">
        <title>Complete genome sequence of Desulfobulbus propionicus type strain (1pr3).</title>
        <authorList>
            <person name="Pagani I."/>
            <person name="Lapidus A."/>
            <person name="Nolan M."/>
            <person name="Lucas S."/>
            <person name="Hammon N."/>
            <person name="Deshpande S."/>
            <person name="Cheng J.F."/>
            <person name="Chertkov O."/>
            <person name="Davenport K."/>
            <person name="Tapia R."/>
            <person name="Han C."/>
            <person name="Goodwin L."/>
            <person name="Pitluck S."/>
            <person name="Liolios K."/>
            <person name="Mavromatis K."/>
            <person name="Ivanova N."/>
            <person name="Mikhailova N."/>
            <person name="Pati A."/>
            <person name="Chen A."/>
            <person name="Palaniappan K."/>
            <person name="Land M."/>
            <person name="Hauser L."/>
            <person name="Chang Y.J."/>
            <person name="Jeffries C.D."/>
            <person name="Detter J.C."/>
            <person name="Brambilla E."/>
            <person name="Kannan K.P."/>
            <person name="Djao O.D."/>
            <person name="Rohde M."/>
            <person name="Pukall R."/>
            <person name="Spring S."/>
            <person name="Goker M."/>
            <person name="Sikorski J."/>
            <person name="Woyke T."/>
            <person name="Bristow J."/>
            <person name="Eisen J.A."/>
            <person name="Markowitz V."/>
            <person name="Hugenholtz P."/>
            <person name="Kyrpides N.C."/>
            <person name="Klenk H.P."/>
        </authorList>
    </citation>
    <scope>NUCLEOTIDE SEQUENCE [LARGE SCALE GENOMIC DNA]</scope>
    <source>
        <strain evidence="17">ATCC 33891 / DSM 2032 / 1pr3</strain>
    </source>
</reference>
<dbReference type="CDD" id="cd00130">
    <property type="entry name" value="PAS"/>
    <property type="match status" value="3"/>
</dbReference>
<dbReference type="Pfam" id="PF08448">
    <property type="entry name" value="PAS_4"/>
    <property type="match status" value="1"/>
</dbReference>
<evidence type="ECO:0000313" key="17">
    <source>
        <dbReference type="Proteomes" id="UP000006365"/>
    </source>
</evidence>
<evidence type="ECO:0000259" key="13">
    <source>
        <dbReference type="PROSITE" id="PS50110"/>
    </source>
</evidence>
<name>A0A7U3YJ29_DESPD</name>
<dbReference type="SUPFAM" id="SSF55785">
    <property type="entry name" value="PYP-like sensor domain (PAS domain)"/>
    <property type="match status" value="4"/>
</dbReference>
<dbReference type="SMART" id="SM00091">
    <property type="entry name" value="PAS"/>
    <property type="match status" value="4"/>
</dbReference>
<dbReference type="PROSITE" id="PS50113">
    <property type="entry name" value="PAC"/>
    <property type="match status" value="3"/>
</dbReference>
<evidence type="ECO:0000256" key="5">
    <source>
        <dbReference type="ARBA" id="ARBA00022741"/>
    </source>
</evidence>
<evidence type="ECO:0000256" key="7">
    <source>
        <dbReference type="ARBA" id="ARBA00022840"/>
    </source>
</evidence>
<keyword evidence="8" id="KW-0902">Two-component regulatory system</keyword>
<keyword evidence="17" id="KW-1185">Reference proteome</keyword>
<dbReference type="InterPro" id="IPR001789">
    <property type="entry name" value="Sig_transdc_resp-reg_receiver"/>
</dbReference>
<evidence type="ECO:0000259" key="14">
    <source>
        <dbReference type="PROSITE" id="PS50112"/>
    </source>
</evidence>
<dbReference type="Proteomes" id="UP000006365">
    <property type="component" value="Chromosome"/>
</dbReference>
<dbReference type="SMART" id="SM00086">
    <property type="entry name" value="PAC"/>
    <property type="match status" value="3"/>
</dbReference>
<evidence type="ECO:0000256" key="10">
    <source>
        <dbReference type="SAM" id="Coils"/>
    </source>
</evidence>
<keyword evidence="3 9" id="KW-0597">Phosphoprotein</keyword>
<dbReference type="KEGG" id="dpr:Despr_0127"/>
<dbReference type="SMART" id="SM00448">
    <property type="entry name" value="REC"/>
    <property type="match status" value="1"/>
</dbReference>
<proteinExistence type="predicted"/>
<dbReference type="EMBL" id="CP002364">
    <property type="protein sequence ID" value="ADW16318.1"/>
    <property type="molecule type" value="Genomic_DNA"/>
</dbReference>
<feature type="domain" description="PAC" evidence="15">
    <location>
        <begin position="233"/>
        <end position="286"/>
    </location>
</feature>
<keyword evidence="4" id="KW-0808">Transferase</keyword>
<dbReference type="InterPro" id="IPR036097">
    <property type="entry name" value="HisK_dim/P_sf"/>
</dbReference>
<dbReference type="Pfam" id="PF08447">
    <property type="entry name" value="PAS_3"/>
    <property type="match status" value="1"/>
</dbReference>
<keyword evidence="6 16" id="KW-0418">Kinase</keyword>
<evidence type="ECO:0000259" key="15">
    <source>
        <dbReference type="PROSITE" id="PS50113"/>
    </source>
</evidence>
<dbReference type="InterPro" id="IPR003661">
    <property type="entry name" value="HisK_dim/P_dom"/>
</dbReference>
<protein>
    <recommendedName>
        <fullName evidence="2">histidine kinase</fullName>
        <ecNumber evidence="2">2.7.13.3</ecNumber>
    </recommendedName>
</protein>
<feature type="domain" description="PAC" evidence="15">
    <location>
        <begin position="600"/>
        <end position="652"/>
    </location>
</feature>
<keyword evidence="10" id="KW-0175">Coiled coil</keyword>
<dbReference type="Pfam" id="PF02518">
    <property type="entry name" value="HATPase_c"/>
    <property type="match status" value="1"/>
</dbReference>
<dbReference type="InterPro" id="IPR001610">
    <property type="entry name" value="PAC"/>
</dbReference>
<dbReference type="Pfam" id="PF00072">
    <property type="entry name" value="Response_reg"/>
    <property type="match status" value="1"/>
</dbReference>
<dbReference type="Gene3D" id="3.30.565.10">
    <property type="entry name" value="Histidine kinase-like ATPase, C-terminal domain"/>
    <property type="match status" value="1"/>
</dbReference>
<evidence type="ECO:0000256" key="6">
    <source>
        <dbReference type="ARBA" id="ARBA00022777"/>
    </source>
</evidence>
<keyword evidence="7" id="KW-0067">ATP-binding</keyword>
<feature type="domain" description="Histidine kinase" evidence="12">
    <location>
        <begin position="665"/>
        <end position="913"/>
    </location>
</feature>
<dbReference type="SUPFAM" id="SSF52172">
    <property type="entry name" value="CheY-like"/>
    <property type="match status" value="1"/>
</dbReference>
<dbReference type="AlphaFoldDB" id="A0A7U3YJ29"/>
<organism evidence="16 17">
    <name type="scientific">Desulfobulbus propionicus (strain ATCC 33891 / DSM 2032 / VKM B-1956 / 1pr3)</name>
    <dbReference type="NCBI Taxonomy" id="577650"/>
    <lineage>
        <taxon>Bacteria</taxon>
        <taxon>Pseudomonadati</taxon>
        <taxon>Thermodesulfobacteriota</taxon>
        <taxon>Desulfobulbia</taxon>
        <taxon>Desulfobulbales</taxon>
        <taxon>Desulfobulbaceae</taxon>
        <taxon>Desulfobulbus</taxon>
    </lineage>
</organism>
<dbReference type="InterPro" id="IPR036890">
    <property type="entry name" value="HATPase_C_sf"/>
</dbReference>
<dbReference type="CDD" id="cd00082">
    <property type="entry name" value="HisKA"/>
    <property type="match status" value="1"/>
</dbReference>
<accession>A0A7U3YJ29</accession>
<evidence type="ECO:0000256" key="2">
    <source>
        <dbReference type="ARBA" id="ARBA00012438"/>
    </source>
</evidence>
<evidence type="ECO:0000256" key="11">
    <source>
        <dbReference type="SAM" id="MobiDB-lite"/>
    </source>
</evidence>
<dbReference type="InterPro" id="IPR005467">
    <property type="entry name" value="His_kinase_dom"/>
</dbReference>
<evidence type="ECO:0000256" key="9">
    <source>
        <dbReference type="PROSITE-ProRule" id="PRU00169"/>
    </source>
</evidence>
<comment type="catalytic activity">
    <reaction evidence="1">
        <text>ATP + protein L-histidine = ADP + protein N-phospho-L-histidine.</text>
        <dbReference type="EC" id="2.7.13.3"/>
    </reaction>
</comment>
<dbReference type="Gene3D" id="1.10.287.130">
    <property type="match status" value="1"/>
</dbReference>
<dbReference type="InterPro" id="IPR000700">
    <property type="entry name" value="PAS-assoc_C"/>
</dbReference>
<sequence length="955" mass="107237">MMKSNPDRDFLKKLTVLYVEDERETAEQFSRFLDRHVARLIPAANGEEGLQAFAANRPDIIITDIRMPIMDGITMIGEIRALDPSVPIVVMTAFGQAEYLLPCINLGVDKYVVKPLTGPSTLQALSECAHRLRVEAELVEALAEAHQREQQLSEKKQKLELLIAGAQLCAWSWQLETGYMEINDHCFLVLGYQPGELPSLQYIETWWDLAHPDDLPSVQAALDAHLVGETPFFDCQYRLRHKEGHWIWIHETAQVLQRDAAGSPLRVFGAFTEISGHKQAEVELARARREADTIIQQFLDSLIAVDTDLRLTRVNQATCSLLGYRQEDLLGQPVFVLFQEPEAKVRETFSLFQTEGDNERRNVELRYRAKDGASLPMSFNLSLLRNEEDGQPLGVVAGAKDISRLRFALEEVSRQNAYIEKLFEILPVGLVAVWPSHEIATTNPAFQEILNQWSARLQVSQKECSQLLIQSALAEWTSNRQCFMVRIEEQGQIGFFRIACARITGSDANGFFLTFVDVTEEKLAEEQRLLLSKAVEQGKDGVVITDSSYRIRYVNPAVLAASGYEAEEYLGKTPWDLREDLVEPASMNEIRQVLDRGETWSGTLEMWKKDGSIAEEEITTSAMRNEQGEISHFVTVKRDVTELRRLQQQLALAQKLESIGQLAAGVAHEINTPMQYIQNNLAFFEQSFADIERLLKEITKSADNTPSAKLTTLMQEVNLDFLLTEIPESLQEVKEGIRRVVRIISALREFSHPGDSVRVNIDINHALENAIIVSRNEWKYVAVLDTEFAEDLPLVFCYPDQLNQMFLNLLINAAHAIGRAREAEPERPGRILVSTRREADWVAVRIGDNGCGIPKKIRHRIFDPFFTTKEVGKGTGQGLAIAHSIVGNHNGQIDCTSIPGQGTEFTILLPLGPQTGTDEDGQGHPTRTQPVPGRTTPATSAGRQDTLPLAANRRS</sequence>
<evidence type="ECO:0000256" key="3">
    <source>
        <dbReference type="ARBA" id="ARBA00022553"/>
    </source>
</evidence>
<feature type="domain" description="Response regulatory" evidence="13">
    <location>
        <begin position="15"/>
        <end position="129"/>
    </location>
</feature>
<gene>
    <name evidence="16" type="ordered locus">Despr_0127</name>
</gene>
<dbReference type="RefSeq" id="WP_015722866.1">
    <property type="nucleotide sequence ID" value="NC_014972.1"/>
</dbReference>
<dbReference type="SUPFAM" id="SSF55874">
    <property type="entry name" value="ATPase domain of HSP90 chaperone/DNA topoisomerase II/histidine kinase"/>
    <property type="match status" value="1"/>
</dbReference>
<evidence type="ECO:0000256" key="4">
    <source>
        <dbReference type="ARBA" id="ARBA00022679"/>
    </source>
</evidence>
<feature type="modified residue" description="4-aspartylphosphate" evidence="9">
    <location>
        <position position="64"/>
    </location>
</feature>
<dbReference type="PROSITE" id="PS50110">
    <property type="entry name" value="RESPONSE_REGULATORY"/>
    <property type="match status" value="1"/>
</dbReference>
<feature type="domain" description="PAS" evidence="14">
    <location>
        <begin position="287"/>
        <end position="342"/>
    </location>
</feature>
<keyword evidence="5" id="KW-0547">Nucleotide-binding</keyword>
<dbReference type="InterPro" id="IPR013656">
    <property type="entry name" value="PAS_4"/>
</dbReference>
<feature type="domain" description="PAC" evidence="15">
    <location>
        <begin position="361"/>
        <end position="414"/>
    </location>
</feature>
<dbReference type="EC" id="2.7.13.3" evidence="2"/>
<dbReference type="PANTHER" id="PTHR43065:SF46">
    <property type="entry name" value="C4-DICARBOXYLATE TRANSPORT SENSOR PROTEIN DCTB"/>
    <property type="match status" value="1"/>
</dbReference>
<dbReference type="PANTHER" id="PTHR43065">
    <property type="entry name" value="SENSOR HISTIDINE KINASE"/>
    <property type="match status" value="1"/>
</dbReference>
<evidence type="ECO:0000256" key="1">
    <source>
        <dbReference type="ARBA" id="ARBA00000085"/>
    </source>
</evidence>
<dbReference type="GO" id="GO:0000155">
    <property type="term" value="F:phosphorelay sensor kinase activity"/>
    <property type="evidence" value="ECO:0007669"/>
    <property type="project" value="InterPro"/>
</dbReference>
<feature type="coiled-coil region" evidence="10">
    <location>
        <begin position="129"/>
        <end position="162"/>
    </location>
</feature>
<dbReference type="Pfam" id="PF13426">
    <property type="entry name" value="PAS_9"/>
    <property type="match status" value="2"/>
</dbReference>
<dbReference type="InterPro" id="IPR011006">
    <property type="entry name" value="CheY-like_superfamily"/>
</dbReference>
<dbReference type="InterPro" id="IPR003594">
    <property type="entry name" value="HATPase_dom"/>
</dbReference>
<dbReference type="PROSITE" id="PS50112">
    <property type="entry name" value="PAS"/>
    <property type="match status" value="2"/>
</dbReference>
<dbReference type="InterPro" id="IPR000014">
    <property type="entry name" value="PAS"/>
</dbReference>
<dbReference type="PRINTS" id="PR00344">
    <property type="entry name" value="BCTRLSENSOR"/>
</dbReference>
<dbReference type="InterPro" id="IPR035965">
    <property type="entry name" value="PAS-like_dom_sf"/>
</dbReference>
<evidence type="ECO:0000313" key="16">
    <source>
        <dbReference type="EMBL" id="ADW16318.1"/>
    </source>
</evidence>
<dbReference type="NCBIfam" id="TIGR00229">
    <property type="entry name" value="sensory_box"/>
    <property type="match status" value="3"/>
</dbReference>
<evidence type="ECO:0000259" key="12">
    <source>
        <dbReference type="PROSITE" id="PS50109"/>
    </source>
</evidence>
<dbReference type="InterPro" id="IPR004358">
    <property type="entry name" value="Sig_transdc_His_kin-like_C"/>
</dbReference>
<dbReference type="Gene3D" id="3.40.50.2300">
    <property type="match status" value="1"/>
</dbReference>
<dbReference type="Gene3D" id="3.30.450.20">
    <property type="entry name" value="PAS domain"/>
    <property type="match status" value="4"/>
</dbReference>
<dbReference type="SUPFAM" id="SSF47384">
    <property type="entry name" value="Homodimeric domain of signal transducing histidine kinase"/>
    <property type="match status" value="1"/>
</dbReference>
<evidence type="ECO:0000256" key="8">
    <source>
        <dbReference type="ARBA" id="ARBA00023012"/>
    </source>
</evidence>